<gene>
    <name evidence="2" type="ORF">SAV14893_091290</name>
</gene>
<comment type="caution">
    <text evidence="2">The sequence shown here is derived from an EMBL/GenBank/DDBJ whole genome shotgun (WGS) entry which is preliminary data.</text>
</comment>
<evidence type="ECO:0000313" key="2">
    <source>
        <dbReference type="EMBL" id="GDY69736.1"/>
    </source>
</evidence>
<evidence type="ECO:0000313" key="3">
    <source>
        <dbReference type="Proteomes" id="UP000302139"/>
    </source>
</evidence>
<dbReference type="InterPro" id="IPR020802">
    <property type="entry name" value="TesA-like"/>
</dbReference>
<organism evidence="2 3">
    <name type="scientific">Streptomyces avermitilis</name>
    <dbReference type="NCBI Taxonomy" id="33903"/>
    <lineage>
        <taxon>Bacteria</taxon>
        <taxon>Bacillati</taxon>
        <taxon>Actinomycetota</taxon>
        <taxon>Actinomycetes</taxon>
        <taxon>Kitasatosporales</taxon>
        <taxon>Streptomycetaceae</taxon>
        <taxon>Streptomyces</taxon>
    </lineage>
</organism>
<evidence type="ECO:0000259" key="1">
    <source>
        <dbReference type="SMART" id="SM00824"/>
    </source>
</evidence>
<dbReference type="Proteomes" id="UP000302139">
    <property type="component" value="Unassembled WGS sequence"/>
</dbReference>
<dbReference type="EMBL" id="BJHX01000002">
    <property type="protein sequence ID" value="GDY69736.1"/>
    <property type="molecule type" value="Genomic_DNA"/>
</dbReference>
<proteinExistence type="predicted"/>
<reference evidence="2 3" key="1">
    <citation type="submission" date="2019-04" db="EMBL/GenBank/DDBJ databases">
        <title>Draft genome sequences of Streptomyces avermitilis NBRC 14893.</title>
        <authorList>
            <person name="Komaki H."/>
            <person name="Tamura T."/>
            <person name="Hosoyama A."/>
        </authorList>
    </citation>
    <scope>NUCLEOTIDE SEQUENCE [LARGE SCALE GENOMIC DNA]</scope>
    <source>
        <strain evidence="2 3">NBRC 14893</strain>
    </source>
</reference>
<sequence>MVDSFSREVPFDHQVLNAMAQAHSQRLDFMRSGGEQLTAMGRYMRLFDDWAAPQIAAPTLLVRASEPMLAGAGDGDGRAAPPEHVDTIVEVTGNHYSMLEDHAGTTAAAVDSWLADAVTDASGPVAPADATTA</sequence>
<dbReference type="Gene3D" id="3.40.50.1820">
    <property type="entry name" value="alpha/beta hydrolase"/>
    <property type="match status" value="1"/>
</dbReference>
<name>A0A4D4MD45_STRAX</name>
<dbReference type="InterPro" id="IPR029058">
    <property type="entry name" value="AB_hydrolase_fold"/>
</dbReference>
<feature type="domain" description="Thioesterase TesA-like" evidence="1">
    <location>
        <begin position="1"/>
        <end position="114"/>
    </location>
</feature>
<accession>A0A4D4MD45</accession>
<protein>
    <recommendedName>
        <fullName evidence="1">Thioesterase TesA-like domain-containing protein</fullName>
    </recommendedName>
</protein>
<dbReference type="SUPFAM" id="SSF53474">
    <property type="entry name" value="alpha/beta-Hydrolases"/>
    <property type="match status" value="1"/>
</dbReference>
<dbReference type="AlphaFoldDB" id="A0A4D4MD45"/>
<dbReference type="SMART" id="SM00824">
    <property type="entry name" value="PKS_TE"/>
    <property type="match status" value="1"/>
</dbReference>